<evidence type="ECO:0000313" key="2">
    <source>
        <dbReference type="EMBL" id="GLD31587.1"/>
    </source>
</evidence>
<dbReference type="RefSeq" id="WP_236978046.1">
    <property type="nucleotide sequence ID" value="NZ_BRXE01000024.1"/>
</dbReference>
<evidence type="ECO:0000313" key="1">
    <source>
        <dbReference type="EMBL" id="GLB83339.1"/>
    </source>
</evidence>
<dbReference type="Proteomes" id="UP001064782">
    <property type="component" value="Unassembled WGS sequence"/>
</dbReference>
<name>A0A9P3Q8I5_9MYCO</name>
<accession>A0A9P3Q8I5</accession>
<dbReference type="AlphaFoldDB" id="A0A9P3Q8I5"/>
<dbReference type="SUPFAM" id="SSF159245">
    <property type="entry name" value="AttH-like"/>
    <property type="match status" value="1"/>
</dbReference>
<protein>
    <submittedName>
        <fullName evidence="2">Uncharacterized protein</fullName>
    </submittedName>
</protein>
<dbReference type="EMBL" id="BRXE01000024">
    <property type="protein sequence ID" value="GLB83339.1"/>
    <property type="molecule type" value="Genomic_DNA"/>
</dbReference>
<dbReference type="EMBL" id="BRZI01000027">
    <property type="protein sequence ID" value="GLD31587.1"/>
    <property type="molecule type" value="Genomic_DNA"/>
</dbReference>
<keyword evidence="3" id="KW-1185">Reference proteome</keyword>
<dbReference type="GeneID" id="83628128"/>
<evidence type="ECO:0000313" key="3">
    <source>
        <dbReference type="Proteomes" id="UP001064782"/>
    </source>
</evidence>
<sequence>MGYSAADESFTHQLPVTFDQVHDPDPTWSDRCYFFAAAPDGSMLLASGYGNNPNTASGLGYVKVSLADGRHWDLLAGRPVAGGDRDDLRAGPMRWTCVEPLKQWRLDVEPNDSGIEWELHYEPTAPMWELLPMKVRDADGRLLADMYHMKEPGRWTGWVQIDGQRISVDGFHGGRDRTFGVRVSDKIDFWLWLDAGFEDRAIEAWIIESHDGTVRYVDGGITHNDGTLSKRFVGISHDVEFDGDRKRPARAVLDFTDEDGKTYRVTADTPHQDVNAYYGLPMAHCQYQDQGGGGYFIHFRWDSNDPDQLAEAEGKSMALDQLMRFEVGGQTGWGIFELLLGGQGYRRYPNWTAMDMSAFTQDKTPAERLADQ</sequence>
<proteinExistence type="predicted"/>
<reference evidence="2" key="1">
    <citation type="submission" date="2022-08" db="EMBL/GenBank/DDBJ databases">
        <title>Mycobacterium kiyosense sp. nov., scotochromogenic slow-glowing species isolated from respiratory specimens.</title>
        <authorList>
            <person name="Fukano H."/>
            <person name="Kazumi Y."/>
            <person name="Sakagami N."/>
            <person name="Ato M."/>
            <person name="Mitarai S."/>
            <person name="Hoshino Y."/>
        </authorList>
    </citation>
    <scope>NUCLEOTIDE SEQUENCE</scope>
    <source>
        <strain evidence="2">1413</strain>
        <strain evidence="1">SRL2020-028</strain>
    </source>
</reference>
<gene>
    <name evidence="2" type="ORF">Mkiyose1413_34700</name>
    <name evidence="1" type="ORF">SRL2020028_25950</name>
</gene>
<organism evidence="2 3">
    <name type="scientific">Mycobacterium kiyosense</name>
    <dbReference type="NCBI Taxonomy" id="2871094"/>
    <lineage>
        <taxon>Bacteria</taxon>
        <taxon>Bacillati</taxon>
        <taxon>Actinomycetota</taxon>
        <taxon>Actinomycetes</taxon>
        <taxon>Mycobacteriales</taxon>
        <taxon>Mycobacteriaceae</taxon>
        <taxon>Mycobacterium</taxon>
    </lineage>
</organism>
<comment type="caution">
    <text evidence="2">The sequence shown here is derived from an EMBL/GenBank/DDBJ whole genome shotgun (WGS) entry which is preliminary data.</text>
</comment>
<dbReference type="Proteomes" id="UP001165663">
    <property type="component" value="Unassembled WGS sequence"/>
</dbReference>